<dbReference type="RefSeq" id="WP_303551888.1">
    <property type="nucleotide sequence ID" value="NZ_JAUOPG010000011.1"/>
</dbReference>
<proteinExistence type="predicted"/>
<dbReference type="InterPro" id="IPR009936">
    <property type="entry name" value="DUF1468"/>
</dbReference>
<reference evidence="3" key="1">
    <citation type="submission" date="2023-07" db="EMBL/GenBank/DDBJ databases">
        <title>Genome content predicts the carbon catabolic preferences of heterotrophic bacteria.</title>
        <authorList>
            <person name="Gralka M."/>
        </authorList>
    </citation>
    <scope>NUCLEOTIDE SEQUENCE</scope>
    <source>
        <strain evidence="3">I2M16</strain>
    </source>
</reference>
<feature type="transmembrane region" description="Helical" evidence="1">
    <location>
        <begin position="76"/>
        <end position="98"/>
    </location>
</feature>
<feature type="domain" description="DUF1468" evidence="2">
    <location>
        <begin position="13"/>
        <end position="151"/>
    </location>
</feature>
<organism evidence="3 4">
    <name type="scientific">Neptunomonas phycophila</name>
    <dbReference type="NCBI Taxonomy" id="1572645"/>
    <lineage>
        <taxon>Bacteria</taxon>
        <taxon>Pseudomonadati</taxon>
        <taxon>Pseudomonadota</taxon>
        <taxon>Gammaproteobacteria</taxon>
        <taxon>Oceanospirillales</taxon>
        <taxon>Oceanospirillaceae</taxon>
        <taxon>Neptunomonas</taxon>
    </lineage>
</organism>
<comment type="caution">
    <text evidence="3">The sequence shown here is derived from an EMBL/GenBank/DDBJ whole genome shotgun (WGS) entry which is preliminary data.</text>
</comment>
<gene>
    <name evidence="3" type="ORF">Q4490_15610</name>
</gene>
<name>A0AAW7XL71_9GAMM</name>
<keyword evidence="1" id="KW-0472">Membrane</keyword>
<sequence length="173" mass="18936">MVDSTQKQPGETVFGYLMLLLSVFLFWQAYQISGFEALSSPGAFPLAAAGIMVISSCVVVVKNARRQSPSQVVDSFFTHILPPLVAVMIALILVYAVVLDSLGFIPSTFVFLLIAIHLLHRRSLVSSLVITTGALILIYVIFRLVFQIILPEGIVPEREILAWLGNLFGTEGN</sequence>
<dbReference type="Pfam" id="PF07331">
    <property type="entry name" value="TctB"/>
    <property type="match status" value="1"/>
</dbReference>
<feature type="transmembrane region" description="Helical" evidence="1">
    <location>
        <begin position="104"/>
        <end position="120"/>
    </location>
</feature>
<dbReference type="EMBL" id="JAUOPG010000011">
    <property type="protein sequence ID" value="MDO6454997.1"/>
    <property type="molecule type" value="Genomic_DNA"/>
</dbReference>
<evidence type="ECO:0000259" key="2">
    <source>
        <dbReference type="Pfam" id="PF07331"/>
    </source>
</evidence>
<feature type="transmembrane region" description="Helical" evidence="1">
    <location>
        <begin position="12"/>
        <end position="30"/>
    </location>
</feature>
<feature type="transmembrane region" description="Helical" evidence="1">
    <location>
        <begin position="42"/>
        <end position="64"/>
    </location>
</feature>
<evidence type="ECO:0000256" key="1">
    <source>
        <dbReference type="SAM" id="Phobius"/>
    </source>
</evidence>
<protein>
    <submittedName>
        <fullName evidence="3">Tripartite tricarboxylate transporter TctB family protein</fullName>
    </submittedName>
</protein>
<feature type="transmembrane region" description="Helical" evidence="1">
    <location>
        <begin position="127"/>
        <end position="150"/>
    </location>
</feature>
<keyword evidence="1" id="KW-1133">Transmembrane helix</keyword>
<evidence type="ECO:0000313" key="3">
    <source>
        <dbReference type="EMBL" id="MDO6454997.1"/>
    </source>
</evidence>
<evidence type="ECO:0000313" key="4">
    <source>
        <dbReference type="Proteomes" id="UP001169862"/>
    </source>
</evidence>
<keyword evidence="1" id="KW-0812">Transmembrane</keyword>
<dbReference type="Proteomes" id="UP001169862">
    <property type="component" value="Unassembled WGS sequence"/>
</dbReference>
<accession>A0AAW7XL71</accession>
<dbReference type="AlphaFoldDB" id="A0AAW7XL71"/>